<dbReference type="AlphaFoldDB" id="A0A846X5V6"/>
<dbReference type="SUPFAM" id="SSF56349">
    <property type="entry name" value="DNA breaking-rejoining enzymes"/>
    <property type="match status" value="1"/>
</dbReference>
<dbReference type="PANTHER" id="PTHR30349">
    <property type="entry name" value="PHAGE INTEGRASE-RELATED"/>
    <property type="match status" value="1"/>
</dbReference>
<dbReference type="Gene3D" id="1.10.443.10">
    <property type="entry name" value="Intergrase catalytic core"/>
    <property type="match status" value="1"/>
</dbReference>
<keyword evidence="3" id="KW-0233">DNA recombination</keyword>
<keyword evidence="6" id="KW-1185">Reference proteome</keyword>
<evidence type="ECO:0000259" key="4">
    <source>
        <dbReference type="PROSITE" id="PS51898"/>
    </source>
</evidence>
<organism evidence="5 6">
    <name type="scientific">Tsukamurella spumae</name>
    <dbReference type="NCBI Taxonomy" id="44753"/>
    <lineage>
        <taxon>Bacteria</taxon>
        <taxon>Bacillati</taxon>
        <taxon>Actinomycetota</taxon>
        <taxon>Actinomycetes</taxon>
        <taxon>Mycobacteriales</taxon>
        <taxon>Tsukamurellaceae</taxon>
        <taxon>Tsukamurella</taxon>
    </lineage>
</organism>
<keyword evidence="2" id="KW-0238">DNA-binding</keyword>
<gene>
    <name evidence="5" type="ORF">HF999_21260</name>
</gene>
<dbReference type="Pfam" id="PF00589">
    <property type="entry name" value="Phage_integrase"/>
    <property type="match status" value="1"/>
</dbReference>
<evidence type="ECO:0000313" key="5">
    <source>
        <dbReference type="EMBL" id="NKY20888.1"/>
    </source>
</evidence>
<dbReference type="InterPro" id="IPR011010">
    <property type="entry name" value="DNA_brk_join_enz"/>
</dbReference>
<protein>
    <submittedName>
        <fullName evidence="5">Site-specific integrase</fullName>
    </submittedName>
</protein>
<dbReference type="CDD" id="cd00397">
    <property type="entry name" value="DNA_BRE_C"/>
    <property type="match status" value="1"/>
</dbReference>
<dbReference type="InterPro" id="IPR050090">
    <property type="entry name" value="Tyrosine_recombinase_XerCD"/>
</dbReference>
<dbReference type="GO" id="GO:0006310">
    <property type="term" value="P:DNA recombination"/>
    <property type="evidence" value="ECO:0007669"/>
    <property type="project" value="UniProtKB-KW"/>
</dbReference>
<evidence type="ECO:0000256" key="1">
    <source>
        <dbReference type="ARBA" id="ARBA00008857"/>
    </source>
</evidence>
<reference evidence="5 6" key="1">
    <citation type="submission" date="2020-04" db="EMBL/GenBank/DDBJ databases">
        <title>MicrobeNet Type strains.</title>
        <authorList>
            <person name="Nicholson A.C."/>
        </authorList>
    </citation>
    <scope>NUCLEOTIDE SEQUENCE [LARGE SCALE GENOMIC DNA]</scope>
    <source>
        <strain evidence="5 6">DSM 44113</strain>
    </source>
</reference>
<dbReference type="Proteomes" id="UP000582646">
    <property type="component" value="Unassembled WGS sequence"/>
</dbReference>
<dbReference type="InterPro" id="IPR002104">
    <property type="entry name" value="Integrase_catalytic"/>
</dbReference>
<dbReference type="EMBL" id="JAAXOQ010000048">
    <property type="protein sequence ID" value="NKY20888.1"/>
    <property type="molecule type" value="Genomic_DNA"/>
</dbReference>
<dbReference type="PANTHER" id="PTHR30349:SF41">
    <property type="entry name" value="INTEGRASE_RECOMBINASE PROTEIN MJ0367-RELATED"/>
    <property type="match status" value="1"/>
</dbReference>
<dbReference type="InterPro" id="IPR013762">
    <property type="entry name" value="Integrase-like_cat_sf"/>
</dbReference>
<proteinExistence type="inferred from homology"/>
<accession>A0A846X5V6</accession>
<evidence type="ECO:0000313" key="6">
    <source>
        <dbReference type="Proteomes" id="UP000582646"/>
    </source>
</evidence>
<dbReference type="RefSeq" id="WP_168547790.1">
    <property type="nucleotide sequence ID" value="NZ_BAAAKS010000068.1"/>
</dbReference>
<comment type="caution">
    <text evidence="5">The sequence shown here is derived from an EMBL/GenBank/DDBJ whole genome shotgun (WGS) entry which is preliminary data.</text>
</comment>
<comment type="similarity">
    <text evidence="1">Belongs to the 'phage' integrase family.</text>
</comment>
<dbReference type="PROSITE" id="PS51898">
    <property type="entry name" value="TYR_RECOMBINASE"/>
    <property type="match status" value="1"/>
</dbReference>
<sequence>MDGVPGFVPRLLRDGEVGLFRAEDRVFEAMVEGWRAQMLARGLTRATIDGRCGVLRRFQEFAGTFPWSWRPVDLDDYMAGRRSGEKPVSWTTLRSDSNAIAMFCAYVSSSSYGWGALCQRVFDDVPAQIAFEWNTPRHTCEDAVPAGRRAFTATELQRLFDDVDDRIDREFAAGSKRWLPLLRDSIAFKVCYAYGLRRREVAMLDVQDFGPNPHVPAYGDFGAVTVRWAKGTAGSGPRRRTVLTVPEFDWVVDLLRFWITERGRAHFATADRSAALWPSERAERIRVGSLSDAFAAAREGAGLPKELGLHCLRHSYVTHLIEAGYDPAFVQTQVGHAYASVTGLYTSVGDDFKQKTIQRMIASRLDGHGRKQDGDADG</sequence>
<name>A0A846X5V6_9ACTN</name>
<dbReference type="GO" id="GO:0003677">
    <property type="term" value="F:DNA binding"/>
    <property type="evidence" value="ECO:0007669"/>
    <property type="project" value="UniProtKB-KW"/>
</dbReference>
<dbReference type="GO" id="GO:0015074">
    <property type="term" value="P:DNA integration"/>
    <property type="evidence" value="ECO:0007669"/>
    <property type="project" value="InterPro"/>
</dbReference>
<evidence type="ECO:0000256" key="2">
    <source>
        <dbReference type="ARBA" id="ARBA00023125"/>
    </source>
</evidence>
<feature type="domain" description="Tyr recombinase" evidence="4">
    <location>
        <begin position="146"/>
        <end position="358"/>
    </location>
</feature>
<evidence type="ECO:0000256" key="3">
    <source>
        <dbReference type="ARBA" id="ARBA00023172"/>
    </source>
</evidence>